<dbReference type="PANTHER" id="PTHR21041">
    <property type="entry name" value="DENDRITIC CELL-SPECIFIC TRANSMEMBRANE PROTEIN"/>
    <property type="match status" value="1"/>
</dbReference>
<keyword evidence="3 6" id="KW-1133">Transmembrane helix</keyword>
<dbReference type="InterPro" id="IPR058842">
    <property type="entry name" value="DCST1_C"/>
</dbReference>
<dbReference type="InterPro" id="IPR051856">
    <property type="entry name" value="CSR-E3_Ligase_Protein"/>
</dbReference>
<evidence type="ECO:0000256" key="1">
    <source>
        <dbReference type="ARBA" id="ARBA00004141"/>
    </source>
</evidence>
<dbReference type="Ensembl" id="ENSDCDT00010047701.1">
    <property type="protein sequence ID" value="ENSDCDP00010038102.1"/>
    <property type="gene ID" value="ENSDCDG00010024694.1"/>
</dbReference>
<accession>A0AAY4CXU9</accession>
<comment type="subcellular location">
    <subcellularLocation>
        <location evidence="1">Membrane</location>
        <topology evidence="1">Multi-pass membrane protein</topology>
    </subcellularLocation>
</comment>
<keyword evidence="4 6" id="KW-0472">Membrane</keyword>
<dbReference type="AlphaFoldDB" id="A0AAY4CXU9"/>
<reference evidence="9 10" key="1">
    <citation type="submission" date="2020-06" db="EMBL/GenBank/DDBJ databases">
        <authorList>
            <consortium name="Wellcome Sanger Institute Data Sharing"/>
        </authorList>
    </citation>
    <scope>NUCLEOTIDE SEQUENCE [LARGE SCALE GENOMIC DNA]</scope>
</reference>
<dbReference type="Pfam" id="PF26037">
    <property type="entry name" value="zf-RING_DCST1_C"/>
    <property type="match status" value="1"/>
</dbReference>
<dbReference type="Proteomes" id="UP000694580">
    <property type="component" value="Chromosome 5"/>
</dbReference>
<evidence type="ECO:0000259" key="7">
    <source>
        <dbReference type="Pfam" id="PF07782"/>
    </source>
</evidence>
<proteinExistence type="predicted"/>
<evidence type="ECO:0000256" key="2">
    <source>
        <dbReference type="ARBA" id="ARBA00022692"/>
    </source>
</evidence>
<feature type="domain" description="E3 ubiquitin-protein ligase DCST1-like C-terminal" evidence="8">
    <location>
        <begin position="261"/>
        <end position="306"/>
    </location>
</feature>
<evidence type="ECO:0008006" key="11">
    <source>
        <dbReference type="Google" id="ProtNLM"/>
    </source>
</evidence>
<reference evidence="9" key="2">
    <citation type="submission" date="2025-08" db="UniProtKB">
        <authorList>
            <consortium name="Ensembl"/>
        </authorList>
    </citation>
    <scope>IDENTIFICATION</scope>
</reference>
<feature type="region of interest" description="Disordered" evidence="5">
    <location>
        <begin position="344"/>
        <end position="424"/>
    </location>
</feature>
<dbReference type="GO" id="GO:0016020">
    <property type="term" value="C:membrane"/>
    <property type="evidence" value="ECO:0007669"/>
    <property type="project" value="UniProtKB-SubCell"/>
</dbReference>
<sequence length="424" mass="48046">MYVQAVLYKYNYLHRDDFDNIYITEDFVQMDLKHSREGRPTVLPLNQKEALIYILPCSPRLTGKERGAVLWHIFSLFRHMAMGCVIMALDFMVFWVFDMVHHSAKSEIVATAPVLVAVQVNGSGYASDIFKDIVASFDIFQRSNVTVLSKKCLMQPQEPDYTVYAFIGSLYGLSLFIVIAGSYSKRLQRYICASYHPNRERERIHILYQHILSQRASLQKTLFRSVARNKEDAWGRSSLLQKLAPCLPGGIAKFLGAFKVSCIACGKVMKDKGDPNVHICSNPLCQGLYCLQCFRAMSNTCGLCMGALEFQEDSEEELDSSDDQLVCHTSPHGRERDVRRLTKRRYSLAQRQLSRPEDGSDSEDRERGAFHPNFSDNDTSTKDDDASPCSHPLETFFQPGLKPRPDRTGARHATLPPWAGIGHV</sequence>
<gene>
    <name evidence="9" type="primary">DCST2</name>
</gene>
<evidence type="ECO:0000256" key="5">
    <source>
        <dbReference type="SAM" id="MobiDB-lite"/>
    </source>
</evidence>
<protein>
    <recommendedName>
        <fullName evidence="11">Dendritic cell-specific transmembrane protein-like domain-containing protein</fullName>
    </recommendedName>
</protein>
<feature type="compositionally biased region" description="Basic and acidic residues" evidence="5">
    <location>
        <begin position="354"/>
        <end position="369"/>
    </location>
</feature>
<evidence type="ECO:0000313" key="10">
    <source>
        <dbReference type="Proteomes" id="UP000694580"/>
    </source>
</evidence>
<feature type="transmembrane region" description="Helical" evidence="6">
    <location>
        <begin position="161"/>
        <end position="181"/>
    </location>
</feature>
<name>A0AAY4CXU9_9TELE</name>
<keyword evidence="10" id="KW-1185">Reference proteome</keyword>
<feature type="domain" description="Dendritic cell-specific transmembrane protein-like" evidence="7">
    <location>
        <begin position="18"/>
        <end position="208"/>
    </location>
</feature>
<evidence type="ECO:0000256" key="3">
    <source>
        <dbReference type="ARBA" id="ARBA00022989"/>
    </source>
</evidence>
<evidence type="ECO:0000256" key="4">
    <source>
        <dbReference type="ARBA" id="ARBA00023136"/>
    </source>
</evidence>
<organism evidence="9 10">
    <name type="scientific">Denticeps clupeoides</name>
    <name type="common">denticle herring</name>
    <dbReference type="NCBI Taxonomy" id="299321"/>
    <lineage>
        <taxon>Eukaryota</taxon>
        <taxon>Metazoa</taxon>
        <taxon>Chordata</taxon>
        <taxon>Craniata</taxon>
        <taxon>Vertebrata</taxon>
        <taxon>Euteleostomi</taxon>
        <taxon>Actinopterygii</taxon>
        <taxon>Neopterygii</taxon>
        <taxon>Teleostei</taxon>
        <taxon>Clupei</taxon>
        <taxon>Clupeiformes</taxon>
        <taxon>Denticipitoidei</taxon>
        <taxon>Denticipitidae</taxon>
        <taxon>Denticeps</taxon>
    </lineage>
</organism>
<feature type="transmembrane region" description="Helical" evidence="6">
    <location>
        <begin position="69"/>
        <end position="97"/>
    </location>
</feature>
<dbReference type="PANTHER" id="PTHR21041:SF6">
    <property type="entry name" value="DC-STAMP DOMAIN-CONTAINING PROTEIN 2"/>
    <property type="match status" value="1"/>
</dbReference>
<dbReference type="InterPro" id="IPR012858">
    <property type="entry name" value="DC_STAMP-like"/>
</dbReference>
<evidence type="ECO:0000313" key="9">
    <source>
        <dbReference type="Ensembl" id="ENSDCDP00010038102.1"/>
    </source>
</evidence>
<reference evidence="9" key="3">
    <citation type="submission" date="2025-09" db="UniProtKB">
        <authorList>
            <consortium name="Ensembl"/>
        </authorList>
    </citation>
    <scope>IDENTIFICATION</scope>
</reference>
<evidence type="ECO:0000259" key="8">
    <source>
        <dbReference type="Pfam" id="PF26037"/>
    </source>
</evidence>
<dbReference type="GeneTree" id="ENSGT00940000153269"/>
<evidence type="ECO:0000256" key="6">
    <source>
        <dbReference type="SAM" id="Phobius"/>
    </source>
</evidence>
<dbReference type="Pfam" id="PF07782">
    <property type="entry name" value="DC_STAMP"/>
    <property type="match status" value="1"/>
</dbReference>
<keyword evidence="2 6" id="KW-0812">Transmembrane</keyword>